<evidence type="ECO:0000313" key="3">
    <source>
        <dbReference type="EMBL" id="CAH0727540.1"/>
    </source>
</evidence>
<feature type="coiled-coil region" evidence="1">
    <location>
        <begin position="234"/>
        <end position="272"/>
    </location>
</feature>
<dbReference type="PANTHER" id="PTHR47315">
    <property type="entry name" value="FIBROUS SHEATH INTERACTING PROTEIN 2"/>
    <property type="match status" value="1"/>
</dbReference>
<reference evidence="3" key="1">
    <citation type="submission" date="2021-12" db="EMBL/GenBank/DDBJ databases">
        <authorList>
            <person name="Martin H S."/>
        </authorList>
    </citation>
    <scope>NUCLEOTIDE SEQUENCE</scope>
</reference>
<keyword evidence="1" id="KW-0175">Coiled coil</keyword>
<proteinExistence type="predicted"/>
<protein>
    <recommendedName>
        <fullName evidence="5">Fibrous sheath-interacting protein 2</fullName>
    </recommendedName>
</protein>
<dbReference type="Proteomes" id="UP000838878">
    <property type="component" value="Chromosome 6"/>
</dbReference>
<dbReference type="InterPro" id="IPR038891">
    <property type="entry name" value="FSIP2"/>
</dbReference>
<dbReference type="EMBL" id="OV170226">
    <property type="protein sequence ID" value="CAH0727540.1"/>
    <property type="molecule type" value="Genomic_DNA"/>
</dbReference>
<feature type="non-terminal residue" evidence="3">
    <location>
        <position position="738"/>
    </location>
</feature>
<evidence type="ECO:0000313" key="4">
    <source>
        <dbReference type="Proteomes" id="UP000838878"/>
    </source>
</evidence>
<dbReference type="PANTHER" id="PTHR47315:SF3">
    <property type="entry name" value="FIBROUS SHEATH-INTERACTING PROTEIN 2-LIKE"/>
    <property type="match status" value="1"/>
</dbReference>
<dbReference type="OrthoDB" id="8197715at2759"/>
<keyword evidence="4" id="KW-1185">Reference proteome</keyword>
<organism evidence="3 4">
    <name type="scientific">Brenthis ino</name>
    <name type="common">lesser marbled fritillary</name>
    <dbReference type="NCBI Taxonomy" id="405034"/>
    <lineage>
        <taxon>Eukaryota</taxon>
        <taxon>Metazoa</taxon>
        <taxon>Ecdysozoa</taxon>
        <taxon>Arthropoda</taxon>
        <taxon>Hexapoda</taxon>
        <taxon>Insecta</taxon>
        <taxon>Pterygota</taxon>
        <taxon>Neoptera</taxon>
        <taxon>Endopterygota</taxon>
        <taxon>Lepidoptera</taxon>
        <taxon>Glossata</taxon>
        <taxon>Ditrysia</taxon>
        <taxon>Papilionoidea</taxon>
        <taxon>Nymphalidae</taxon>
        <taxon>Heliconiinae</taxon>
        <taxon>Argynnini</taxon>
        <taxon>Brenthis</taxon>
    </lineage>
</organism>
<evidence type="ECO:0000256" key="2">
    <source>
        <dbReference type="SAM" id="MobiDB-lite"/>
    </source>
</evidence>
<gene>
    <name evidence="3" type="ORF">BINO364_LOCUS12868</name>
</gene>
<feature type="compositionally biased region" description="Basic and acidic residues" evidence="2">
    <location>
        <begin position="9"/>
        <end position="21"/>
    </location>
</feature>
<evidence type="ECO:0008006" key="5">
    <source>
        <dbReference type="Google" id="ProtNLM"/>
    </source>
</evidence>
<evidence type="ECO:0000256" key="1">
    <source>
        <dbReference type="SAM" id="Coils"/>
    </source>
</evidence>
<feature type="coiled-coil region" evidence="1">
    <location>
        <begin position="321"/>
        <end position="348"/>
    </location>
</feature>
<dbReference type="AlphaFoldDB" id="A0A8J9VUF3"/>
<name>A0A8J9VUF3_9NEOP</name>
<sequence>MFARVSVGRRVEETRGARDGPDLSDASTRAAPPLCALTVQYDWKTSEVELDDLSDVDITLLTLRKPTELKKVIDSIPKPSRAVPKNGLPLWYRLGLECKLPVPKMPEGKIVFSRGKIGEDVRRLGLGGGPRPTFDLTDPYCNNVSYDYVPMHDPHLAHHFAQKPARSRMTLLGFCTKDGRAVCSLKEFNQYRKYLYNQFMGRIHMEIKHLNERAKDDLTLKRVDVDVARRLHAFTKAERAREHLERVAQEHADEWAEKRRQAKEQERKIQARMKYLAEFNEKQRKERAARAHEKENRIKQRVQAAAEMELRRKITMVRQWRSNERKRLNRLKQEREAKQKRLEEEANNKWKARVDAQNLKIQEEALLLKLYTDDMNAAATRRAKKAEIYAYNTDLELQRIRLANFKLMHGGTAKAAQLVRKMGNEFEKSKRGAKGMSPELAQRLAVEAMTSAVSTQGDALMTLGQARARMDMETVLPTAPIKILDEMLETAVMEFARRRVDHLLRDIQRLVRSRAALVFFQNFRPSTVGRKRASKAPRWSVQVATELARQHMNGRGASIAFGDIQNIAADTTTEMDMKSVKDRPPTPVPSKTKLAEVTFSDRVEDLPDPVSVGTYLPERRKLLEMINVAAKLMSRSVSQRVQKGMDPIVGTVTLPHMRHSMEWGEAVEGLAGAVVDNRVHVECADVRRTSEFLAHRILRLLLIEMRQQKQRHSLAVHIPTTHQYHRLIIVKEKVQTDI</sequence>
<feature type="region of interest" description="Disordered" evidence="2">
    <location>
        <begin position="1"/>
        <end position="29"/>
    </location>
</feature>
<accession>A0A8J9VUF3</accession>